<feature type="transmembrane region" description="Helical" evidence="1">
    <location>
        <begin position="34"/>
        <end position="53"/>
    </location>
</feature>
<dbReference type="EMBL" id="JAGQNY010000005">
    <property type="protein sequence ID" value="MCA9302017.1"/>
    <property type="molecule type" value="Genomic_DNA"/>
</dbReference>
<keyword evidence="1" id="KW-1133">Transmembrane helix</keyword>
<proteinExistence type="predicted"/>
<protein>
    <submittedName>
        <fullName evidence="2">Uncharacterized protein</fullName>
    </submittedName>
</protein>
<comment type="caution">
    <text evidence="2">The sequence shown here is derived from an EMBL/GenBank/DDBJ whole genome shotgun (WGS) entry which is preliminary data.</text>
</comment>
<dbReference type="Proteomes" id="UP000714817">
    <property type="component" value="Unassembled WGS sequence"/>
</dbReference>
<keyword evidence="1" id="KW-0812">Transmembrane</keyword>
<evidence type="ECO:0000313" key="3">
    <source>
        <dbReference type="Proteomes" id="UP000714817"/>
    </source>
</evidence>
<gene>
    <name evidence="2" type="ORF">KDA10_01455</name>
</gene>
<dbReference type="AlphaFoldDB" id="A0A955DZU1"/>
<reference evidence="2" key="2">
    <citation type="journal article" date="2021" name="Microbiome">
        <title>Successional dynamics and alternative stable states in a saline activated sludge microbial community over 9 years.</title>
        <authorList>
            <person name="Wang Y."/>
            <person name="Ye J."/>
            <person name="Ju F."/>
            <person name="Liu L."/>
            <person name="Boyd J.A."/>
            <person name="Deng Y."/>
            <person name="Parks D.H."/>
            <person name="Jiang X."/>
            <person name="Yin X."/>
            <person name="Woodcroft B.J."/>
            <person name="Tyson G.W."/>
            <person name="Hugenholtz P."/>
            <person name="Polz M.F."/>
            <person name="Zhang T."/>
        </authorList>
    </citation>
    <scope>NUCLEOTIDE SEQUENCE</scope>
    <source>
        <strain evidence="2">HKST-UBA80</strain>
    </source>
</reference>
<organism evidence="2 3">
    <name type="scientific">candidate division WWE3 bacterium</name>
    <dbReference type="NCBI Taxonomy" id="2053526"/>
    <lineage>
        <taxon>Bacteria</taxon>
        <taxon>Katanobacteria</taxon>
    </lineage>
</organism>
<keyword evidence="1" id="KW-0472">Membrane</keyword>
<reference evidence="2" key="1">
    <citation type="submission" date="2020-04" db="EMBL/GenBank/DDBJ databases">
        <authorList>
            <person name="Zhang T."/>
        </authorList>
    </citation>
    <scope>NUCLEOTIDE SEQUENCE</scope>
    <source>
        <strain evidence="2">HKST-UBA80</strain>
    </source>
</reference>
<feature type="transmembrane region" description="Helical" evidence="1">
    <location>
        <begin position="6"/>
        <end position="27"/>
    </location>
</feature>
<accession>A0A955DZU1</accession>
<evidence type="ECO:0000313" key="2">
    <source>
        <dbReference type="EMBL" id="MCA9302017.1"/>
    </source>
</evidence>
<evidence type="ECO:0000256" key="1">
    <source>
        <dbReference type="SAM" id="Phobius"/>
    </source>
</evidence>
<feature type="transmembrane region" description="Helical" evidence="1">
    <location>
        <begin position="94"/>
        <end position="116"/>
    </location>
</feature>
<sequence>MDFLWPITFIASFSVISLIETEFYTLFGLKKVDIAEVVVGALATALYFISLSLMRHSSFTVSILVLIIGWTVGNIVLSTIFLYVMGSINHDSKVFYEVIFWIVLMIAAIVRMNLILGE</sequence>
<name>A0A955DZU1_UNCKA</name>
<feature type="transmembrane region" description="Helical" evidence="1">
    <location>
        <begin position="59"/>
        <end position="82"/>
    </location>
</feature>